<feature type="region of interest" description="Disordered" evidence="1">
    <location>
        <begin position="197"/>
        <end position="314"/>
    </location>
</feature>
<name>A0A9W8DS91_9FUNG</name>
<accession>A0A9W8DS91</accession>
<protein>
    <submittedName>
        <fullName evidence="2">Uncharacterized protein</fullName>
    </submittedName>
</protein>
<organism evidence="2 3">
    <name type="scientific">Mycoemilia scoparia</name>
    <dbReference type="NCBI Taxonomy" id="417184"/>
    <lineage>
        <taxon>Eukaryota</taxon>
        <taxon>Fungi</taxon>
        <taxon>Fungi incertae sedis</taxon>
        <taxon>Zoopagomycota</taxon>
        <taxon>Kickxellomycotina</taxon>
        <taxon>Kickxellomycetes</taxon>
        <taxon>Kickxellales</taxon>
        <taxon>Kickxellaceae</taxon>
        <taxon>Mycoemilia</taxon>
    </lineage>
</organism>
<keyword evidence="3" id="KW-1185">Reference proteome</keyword>
<reference evidence="2" key="1">
    <citation type="submission" date="2022-07" db="EMBL/GenBank/DDBJ databases">
        <title>Phylogenomic reconstructions and comparative analyses of Kickxellomycotina fungi.</title>
        <authorList>
            <person name="Reynolds N.K."/>
            <person name="Stajich J.E."/>
            <person name="Barry K."/>
            <person name="Grigoriev I.V."/>
            <person name="Crous P."/>
            <person name="Smith M.E."/>
        </authorList>
    </citation>
    <scope>NUCLEOTIDE SEQUENCE</scope>
    <source>
        <strain evidence="2">NBRC 100468</strain>
    </source>
</reference>
<feature type="region of interest" description="Disordered" evidence="1">
    <location>
        <begin position="1"/>
        <end position="21"/>
    </location>
</feature>
<dbReference type="EMBL" id="JANBPU010000135">
    <property type="protein sequence ID" value="KAJ1915686.1"/>
    <property type="molecule type" value="Genomic_DNA"/>
</dbReference>
<feature type="region of interest" description="Disordered" evidence="1">
    <location>
        <begin position="520"/>
        <end position="551"/>
    </location>
</feature>
<evidence type="ECO:0000256" key="1">
    <source>
        <dbReference type="SAM" id="MobiDB-lite"/>
    </source>
</evidence>
<feature type="compositionally biased region" description="Low complexity" evidence="1">
    <location>
        <begin position="598"/>
        <end position="609"/>
    </location>
</feature>
<dbReference type="AlphaFoldDB" id="A0A9W8DS91"/>
<gene>
    <name evidence="2" type="ORF">H4219_004184</name>
</gene>
<evidence type="ECO:0000313" key="3">
    <source>
        <dbReference type="Proteomes" id="UP001150538"/>
    </source>
</evidence>
<feature type="region of interest" description="Disordered" evidence="1">
    <location>
        <begin position="564"/>
        <end position="639"/>
    </location>
</feature>
<feature type="compositionally biased region" description="Polar residues" evidence="1">
    <location>
        <begin position="1"/>
        <end position="15"/>
    </location>
</feature>
<feature type="compositionally biased region" description="Low complexity" evidence="1">
    <location>
        <begin position="542"/>
        <end position="551"/>
    </location>
</feature>
<feature type="compositionally biased region" description="Basic and acidic residues" evidence="1">
    <location>
        <begin position="235"/>
        <end position="257"/>
    </location>
</feature>
<dbReference type="Proteomes" id="UP001150538">
    <property type="component" value="Unassembled WGS sequence"/>
</dbReference>
<evidence type="ECO:0000313" key="2">
    <source>
        <dbReference type="EMBL" id="KAJ1915686.1"/>
    </source>
</evidence>
<comment type="caution">
    <text evidence="2">The sequence shown here is derived from an EMBL/GenBank/DDBJ whole genome shotgun (WGS) entry which is preliminary data.</text>
</comment>
<sequence length="757" mass="83425">MEHTSIYSQNTHITDNNNNNNGGEYGYCHPAGLDEIAHILTIQENGDIMKLHALSRKLDGDESAIGLCPSLSMVPLLGGIASSVVSIHYAHKLQRFAKKFNIKIPKEIYYKLGKPSGISLVPLVGPYAVKAAMPNKQSWDIFAKYLINHANATAAATGVNSNSSGDLMVGGVKQIMNNNNTLAARNMMMRNSFGFAQPSRNDGLVRNQRSVEDSGRVGAGGSQAHEEEEYYYNSENRDNNSQEHEYYEQEQQARLDNSDGADVLEDQPKQPVDKKRKSIRNIGRKSLQLFNRSSGHRKSMAKLQQQHRDSTYYPSISPADVTLSEDLEEFRRSGWNIDLDYEYTPGYLSTDNNSGDNNGAQHHGISTAQLQPYRVENATSTLLSDTTEGEGTSSSVIAYYKEKGYSTAINDLIGNYSYNSLGADNGMPKHENVDQDRDAPMVIKHSRVNSNSSSFTVATNGSISGRGSATRDSVLVYRERLSNNNLGNSSSGKSQLQRRKGLLDLKNQRTIEFAADASSKLSNINNGGGSGIRGFRESKQKSNTSGINTSTSTMGEIQVYYDYHNEKPSSSTPPLAISQNPKDTNNSNRNVECRRESSISSSSTLASSSNTTLIDHYRHRSLHNKPHQRQQTNGDDMGDSVLPSVSSSSTLNNLNTAAIIENDDNNCRDSIGSQFIKSLEEYKRNSESKTNCSSTASTKKRINRGSSFLKKEGIVVNVDSLKYTLNGNEINSFRKPTHAQLLMHGKNNNHSNDNISE</sequence>
<proteinExistence type="predicted"/>
<feature type="compositionally biased region" description="Basic residues" evidence="1">
    <location>
        <begin position="274"/>
        <end position="283"/>
    </location>
</feature>
<feature type="compositionally biased region" description="Polar residues" evidence="1">
    <location>
        <begin position="568"/>
        <end position="590"/>
    </location>
</feature>
<feature type="compositionally biased region" description="Basic residues" evidence="1">
    <location>
        <begin position="617"/>
        <end position="628"/>
    </location>
</feature>